<evidence type="ECO:0000313" key="1">
    <source>
        <dbReference type="EMBL" id="KAJ1091281.1"/>
    </source>
</evidence>
<dbReference type="AlphaFoldDB" id="A0AAV7LHZ3"/>
<dbReference type="Proteomes" id="UP001066276">
    <property type="component" value="Chromosome 11"/>
</dbReference>
<organism evidence="1 2">
    <name type="scientific">Pleurodeles waltl</name>
    <name type="common">Iberian ribbed newt</name>
    <dbReference type="NCBI Taxonomy" id="8319"/>
    <lineage>
        <taxon>Eukaryota</taxon>
        <taxon>Metazoa</taxon>
        <taxon>Chordata</taxon>
        <taxon>Craniata</taxon>
        <taxon>Vertebrata</taxon>
        <taxon>Euteleostomi</taxon>
        <taxon>Amphibia</taxon>
        <taxon>Batrachia</taxon>
        <taxon>Caudata</taxon>
        <taxon>Salamandroidea</taxon>
        <taxon>Salamandridae</taxon>
        <taxon>Pleurodelinae</taxon>
        <taxon>Pleurodeles</taxon>
    </lineage>
</organism>
<sequence length="98" mass="10634">MLPTFLRDHERPSPHWAHGLLSFPFGVRVAAARDATPATLARGPGLKRLVGQALRRATGLPKLFCSTLSDTPTKGSTLDLITSKEDLITVEDLIPEDC</sequence>
<reference evidence="1" key="1">
    <citation type="journal article" date="2022" name="bioRxiv">
        <title>Sequencing and chromosome-scale assembly of the giantPleurodeles waltlgenome.</title>
        <authorList>
            <person name="Brown T."/>
            <person name="Elewa A."/>
            <person name="Iarovenko S."/>
            <person name="Subramanian E."/>
            <person name="Araus A.J."/>
            <person name="Petzold A."/>
            <person name="Susuki M."/>
            <person name="Suzuki K.-i.T."/>
            <person name="Hayashi T."/>
            <person name="Toyoda A."/>
            <person name="Oliveira C."/>
            <person name="Osipova E."/>
            <person name="Leigh N.D."/>
            <person name="Simon A."/>
            <person name="Yun M.H."/>
        </authorList>
    </citation>
    <scope>NUCLEOTIDE SEQUENCE</scope>
    <source>
        <strain evidence="1">20211129_DDA</strain>
        <tissue evidence="1">Liver</tissue>
    </source>
</reference>
<proteinExistence type="predicted"/>
<protein>
    <submittedName>
        <fullName evidence="1">Uncharacterized protein</fullName>
    </submittedName>
</protein>
<comment type="caution">
    <text evidence="1">The sequence shown here is derived from an EMBL/GenBank/DDBJ whole genome shotgun (WGS) entry which is preliminary data.</text>
</comment>
<keyword evidence="2" id="KW-1185">Reference proteome</keyword>
<dbReference type="EMBL" id="JANPWB010000015">
    <property type="protein sequence ID" value="KAJ1091281.1"/>
    <property type="molecule type" value="Genomic_DNA"/>
</dbReference>
<name>A0AAV7LHZ3_PLEWA</name>
<evidence type="ECO:0000313" key="2">
    <source>
        <dbReference type="Proteomes" id="UP001066276"/>
    </source>
</evidence>
<gene>
    <name evidence="1" type="ORF">NDU88_004408</name>
</gene>
<accession>A0AAV7LHZ3</accession>